<comment type="similarity">
    <text evidence="1">Belongs to the peptidase S16 family.</text>
</comment>
<dbReference type="EC" id="3.4.21.53" evidence="1"/>
<dbReference type="AlphaFoldDB" id="A0A2N7QC23"/>
<dbReference type="Pfam" id="PF20436">
    <property type="entry name" value="LonB_AAA-LID"/>
    <property type="match status" value="1"/>
</dbReference>
<evidence type="ECO:0000259" key="2">
    <source>
        <dbReference type="PROSITE" id="PS51786"/>
    </source>
</evidence>
<dbReference type="Gene3D" id="3.30.230.10">
    <property type="match status" value="1"/>
</dbReference>
<evidence type="ECO:0000256" key="1">
    <source>
        <dbReference type="PROSITE-ProRule" id="PRU01122"/>
    </source>
</evidence>
<feature type="non-terminal residue" evidence="3">
    <location>
        <position position="1"/>
    </location>
</feature>
<dbReference type="InterPro" id="IPR014721">
    <property type="entry name" value="Ribsml_uS5_D2-typ_fold_subgr"/>
</dbReference>
<dbReference type="Pfam" id="PF05362">
    <property type="entry name" value="Lon_C"/>
    <property type="match status" value="1"/>
</dbReference>
<dbReference type="GO" id="GO:0006508">
    <property type="term" value="P:proteolysis"/>
    <property type="evidence" value="ECO:0007669"/>
    <property type="project" value="UniProtKB-KW"/>
</dbReference>
<dbReference type="GO" id="GO:0030163">
    <property type="term" value="P:protein catabolic process"/>
    <property type="evidence" value="ECO:0007669"/>
    <property type="project" value="InterPro"/>
</dbReference>
<organism evidence="3 4">
    <name type="scientific">Thermodesulfobacterium geofontis</name>
    <dbReference type="NCBI Taxonomy" id="1295609"/>
    <lineage>
        <taxon>Bacteria</taxon>
        <taxon>Pseudomonadati</taxon>
        <taxon>Thermodesulfobacteriota</taxon>
        <taxon>Thermodesulfobacteria</taxon>
        <taxon>Thermodesulfobacteriales</taxon>
        <taxon>Thermodesulfobacteriaceae</taxon>
        <taxon>Thermodesulfobacterium</taxon>
    </lineage>
</organism>
<dbReference type="InterPro" id="IPR008269">
    <property type="entry name" value="Lon_proteolytic"/>
</dbReference>
<dbReference type="PRINTS" id="PR00830">
    <property type="entry name" value="ENDOLAPTASE"/>
</dbReference>
<dbReference type="EMBL" id="PNJD01000295">
    <property type="protein sequence ID" value="PMP96040.1"/>
    <property type="molecule type" value="Genomic_DNA"/>
</dbReference>
<keyword evidence="1" id="KW-0378">Hydrolase</keyword>
<dbReference type="InterPro" id="IPR041699">
    <property type="entry name" value="AAA_32"/>
</dbReference>
<feature type="domain" description="Lon proteolytic" evidence="2">
    <location>
        <begin position="140"/>
        <end position="335"/>
    </location>
</feature>
<evidence type="ECO:0000313" key="4">
    <source>
        <dbReference type="Proteomes" id="UP000235619"/>
    </source>
</evidence>
<comment type="catalytic activity">
    <reaction evidence="1">
        <text>Hydrolysis of proteins in presence of ATP.</text>
        <dbReference type="EC" id="3.4.21.53"/>
    </reaction>
</comment>
<dbReference type="Proteomes" id="UP000235619">
    <property type="component" value="Unassembled WGS sequence"/>
</dbReference>
<dbReference type="GO" id="GO:0004252">
    <property type="term" value="F:serine-type endopeptidase activity"/>
    <property type="evidence" value="ECO:0007669"/>
    <property type="project" value="UniProtKB-UniRule"/>
</dbReference>
<dbReference type="InterPro" id="IPR020568">
    <property type="entry name" value="Ribosomal_Su5_D2-typ_SF"/>
</dbReference>
<dbReference type="GO" id="GO:0004176">
    <property type="term" value="F:ATP-dependent peptidase activity"/>
    <property type="evidence" value="ECO:0007669"/>
    <property type="project" value="UniProtKB-UniRule"/>
</dbReference>
<feature type="active site" evidence="1">
    <location>
        <position position="230"/>
    </location>
</feature>
<sequence length="374" mass="42112">IGDPFLYYLLSFYDPEFIELFKVKAEFNPLIEINKEVIEVFPKIIKKIIKEEKIKDLDASGLSEIFKYAVYQAGDRKKINVILENIIDLLREANVLSQNEIISGKEIKQALKEKISRVNLLEERIRELIREGKIIIDTEGKKAGQINGLSVYVLGDYSFGKPSRITANVFPGTKGIINIEREIDMSGPIHSKGVLILSSYLYNKYSSDFPLQLSCTLTFEQAYEPVEGDSASAAELIAILSAISKIPIRQDIAVTGSIDQFGNVQPVGGIKEKIEGFYRVCKLTSFTGEQGVIVPAKNLDNILLDDEVLEDIKNGKFHIYTVETIDDIIEILTGYKPEKFHKEVAKGLKKLYQLSKEKEKKIKKKVKTSKKGKG</sequence>
<reference evidence="3 4" key="1">
    <citation type="submission" date="2018-01" db="EMBL/GenBank/DDBJ databases">
        <title>Metagenomic assembled genomes from two thermal pools in the Uzon Caldera, Kamchatka, Russia.</title>
        <authorList>
            <person name="Wilkins L."/>
            <person name="Ettinger C."/>
        </authorList>
    </citation>
    <scope>NUCLEOTIDE SEQUENCE [LARGE SCALE GENOMIC DNA]</scope>
    <source>
        <strain evidence="3">ARK-04</strain>
    </source>
</reference>
<dbReference type="PROSITE" id="PS51786">
    <property type="entry name" value="LON_PROTEOLYTIC"/>
    <property type="match status" value="1"/>
</dbReference>
<protein>
    <recommendedName>
        <fullName evidence="1">endopeptidase La</fullName>
        <ecNumber evidence="1">3.4.21.53</ecNumber>
    </recommendedName>
</protein>
<dbReference type="InterPro" id="IPR027065">
    <property type="entry name" value="Lon_Prtase"/>
</dbReference>
<dbReference type="InterPro" id="IPR046843">
    <property type="entry name" value="LonB_AAA-LID"/>
</dbReference>
<dbReference type="Pfam" id="PF13654">
    <property type="entry name" value="AAA_32"/>
    <property type="match status" value="1"/>
</dbReference>
<dbReference type="Gene3D" id="1.10.8.60">
    <property type="match status" value="1"/>
</dbReference>
<dbReference type="PANTHER" id="PTHR10046">
    <property type="entry name" value="ATP DEPENDENT LON PROTEASE FAMILY MEMBER"/>
    <property type="match status" value="1"/>
</dbReference>
<gene>
    <name evidence="3" type="ORF">C0169_04840</name>
</gene>
<dbReference type="SUPFAM" id="SSF54211">
    <property type="entry name" value="Ribosomal protein S5 domain 2-like"/>
    <property type="match status" value="1"/>
</dbReference>
<feature type="active site" evidence="1">
    <location>
        <position position="273"/>
    </location>
</feature>
<evidence type="ECO:0000313" key="3">
    <source>
        <dbReference type="EMBL" id="PMP96040.1"/>
    </source>
</evidence>
<dbReference type="GO" id="GO:0005524">
    <property type="term" value="F:ATP binding"/>
    <property type="evidence" value="ECO:0007669"/>
    <property type="project" value="InterPro"/>
</dbReference>
<comment type="caution">
    <text evidence="3">The sequence shown here is derived from an EMBL/GenBank/DDBJ whole genome shotgun (WGS) entry which is preliminary data.</text>
</comment>
<keyword evidence="1" id="KW-0645">Protease</keyword>
<proteinExistence type="inferred from homology"/>
<name>A0A2N7QC23_9BACT</name>
<keyword evidence="1" id="KW-0720">Serine protease</keyword>
<accession>A0A2N7QC23</accession>